<name>A0AAN7THT0_9PEZI</name>
<dbReference type="EMBL" id="JAVRRL010000004">
    <property type="protein sequence ID" value="KAK5117688.1"/>
    <property type="molecule type" value="Genomic_DNA"/>
</dbReference>
<dbReference type="AlphaFoldDB" id="A0AAN7THT0"/>
<gene>
    <name evidence="2" type="ORF">LTR62_005111</name>
</gene>
<evidence type="ECO:0008006" key="4">
    <source>
        <dbReference type="Google" id="ProtNLM"/>
    </source>
</evidence>
<comment type="caution">
    <text evidence="2">The sequence shown here is derived from an EMBL/GenBank/DDBJ whole genome shotgun (WGS) entry which is preliminary data.</text>
</comment>
<feature type="compositionally biased region" description="Basic and acidic residues" evidence="1">
    <location>
        <begin position="516"/>
        <end position="525"/>
    </location>
</feature>
<accession>A0AAN7THT0</accession>
<feature type="region of interest" description="Disordered" evidence="1">
    <location>
        <begin position="506"/>
        <end position="525"/>
    </location>
</feature>
<dbReference type="Proteomes" id="UP001310890">
    <property type="component" value="Unassembled WGS sequence"/>
</dbReference>
<feature type="region of interest" description="Disordered" evidence="1">
    <location>
        <begin position="61"/>
        <end position="80"/>
    </location>
</feature>
<organism evidence="2 3">
    <name type="scientific">Meristemomyces frigidus</name>
    <dbReference type="NCBI Taxonomy" id="1508187"/>
    <lineage>
        <taxon>Eukaryota</taxon>
        <taxon>Fungi</taxon>
        <taxon>Dikarya</taxon>
        <taxon>Ascomycota</taxon>
        <taxon>Pezizomycotina</taxon>
        <taxon>Dothideomycetes</taxon>
        <taxon>Dothideomycetidae</taxon>
        <taxon>Mycosphaerellales</taxon>
        <taxon>Teratosphaeriaceae</taxon>
        <taxon>Meristemomyces</taxon>
    </lineage>
</organism>
<evidence type="ECO:0000313" key="2">
    <source>
        <dbReference type="EMBL" id="KAK5117688.1"/>
    </source>
</evidence>
<protein>
    <recommendedName>
        <fullName evidence="4">F-box domain-containing protein</fullName>
    </recommendedName>
</protein>
<reference evidence="2" key="1">
    <citation type="submission" date="2023-08" db="EMBL/GenBank/DDBJ databases">
        <title>Black Yeasts Isolated from many extreme environments.</title>
        <authorList>
            <person name="Coleine C."/>
            <person name="Stajich J.E."/>
            <person name="Selbmann L."/>
        </authorList>
    </citation>
    <scope>NUCLEOTIDE SEQUENCE</scope>
    <source>
        <strain evidence="2">CCFEE 5401</strain>
    </source>
</reference>
<evidence type="ECO:0000313" key="3">
    <source>
        <dbReference type="Proteomes" id="UP001310890"/>
    </source>
</evidence>
<evidence type="ECO:0000256" key="1">
    <source>
        <dbReference type="SAM" id="MobiDB-lite"/>
    </source>
</evidence>
<sequence length="525" mass="60447">MDWNTADLNSWPAKLVSRVGNKLRSSKTFTQESIAKNNAREADRRRRREIEYARRNHWDIPRQSHDTGRISMSSTKQGDHVNELGEREYSVFSDGSTLVERPDHTDMLHRLAHYGSFDSLVDQTVEHRLKDPYFDSRNPHNDLLRRSTKHETMIETLPEEIWQTIAGYLNAADAANLSISSLTLRRKLGAEHLQALDRLENKHFKTAFLLSMDNRLPDHLLCFVCNRYHLRTNPGSETLKIHYVTNPVYLCPNIKTSVLPRMRLTQGRQLPYSFVQLALREHFGRGYGISHESLARQWTSESGWNHRTRYLTHDDHLLMRVVSQVHVPPHTSLTKTAERHILYDREEYVPYFSVCAHWRDGLLMDLCKCALSHVPPPPKSYIQQLKEAPKINRALASPNFIVRGCDTCRPARRCPECPTEYLIEVRMVEDPKDSERPFKHDLVVTRWSDLGDGSSPYTSAEWAAVNGLSISEEEGGHAYNSFSHVGRRAVSGMFESRISGTIPGERMLSLNPKNKKMGEDGHGWY</sequence>
<proteinExistence type="predicted"/>